<accession>A0A0A9EMB3</accession>
<evidence type="ECO:0000313" key="1">
    <source>
        <dbReference type="EMBL" id="JAD99000.1"/>
    </source>
</evidence>
<reference evidence="1" key="1">
    <citation type="submission" date="2014-09" db="EMBL/GenBank/DDBJ databases">
        <authorList>
            <person name="Magalhaes I.L.F."/>
            <person name="Oliveira U."/>
            <person name="Santos F.R."/>
            <person name="Vidigal T.H.D.A."/>
            <person name="Brescovit A.D."/>
            <person name="Santos A.J."/>
        </authorList>
    </citation>
    <scope>NUCLEOTIDE SEQUENCE</scope>
    <source>
        <tissue evidence="1">Shoot tissue taken approximately 20 cm above the soil surface</tissue>
    </source>
</reference>
<dbReference type="EMBL" id="GBRH01198895">
    <property type="protein sequence ID" value="JAD99000.1"/>
    <property type="molecule type" value="Transcribed_RNA"/>
</dbReference>
<proteinExistence type="predicted"/>
<sequence length="45" mass="5339">MAAASLRMLSYNLQANLPLHIAWTHMDAFLKERNFFRMICVRIFP</sequence>
<reference evidence="1" key="2">
    <citation type="journal article" date="2015" name="Data Brief">
        <title>Shoot transcriptome of the giant reed, Arundo donax.</title>
        <authorList>
            <person name="Barrero R.A."/>
            <person name="Guerrero F.D."/>
            <person name="Moolhuijzen P."/>
            <person name="Goolsby J.A."/>
            <person name="Tidwell J."/>
            <person name="Bellgard S.E."/>
            <person name="Bellgard M.I."/>
        </authorList>
    </citation>
    <scope>NUCLEOTIDE SEQUENCE</scope>
    <source>
        <tissue evidence="1">Shoot tissue taken approximately 20 cm above the soil surface</tissue>
    </source>
</reference>
<dbReference type="AlphaFoldDB" id="A0A0A9EMB3"/>
<protein>
    <submittedName>
        <fullName evidence="1">Uncharacterized protein</fullName>
    </submittedName>
</protein>
<organism evidence="1">
    <name type="scientific">Arundo donax</name>
    <name type="common">Giant reed</name>
    <name type="synonym">Donax arundinaceus</name>
    <dbReference type="NCBI Taxonomy" id="35708"/>
    <lineage>
        <taxon>Eukaryota</taxon>
        <taxon>Viridiplantae</taxon>
        <taxon>Streptophyta</taxon>
        <taxon>Embryophyta</taxon>
        <taxon>Tracheophyta</taxon>
        <taxon>Spermatophyta</taxon>
        <taxon>Magnoliopsida</taxon>
        <taxon>Liliopsida</taxon>
        <taxon>Poales</taxon>
        <taxon>Poaceae</taxon>
        <taxon>PACMAD clade</taxon>
        <taxon>Arundinoideae</taxon>
        <taxon>Arundineae</taxon>
        <taxon>Arundo</taxon>
    </lineage>
</organism>
<name>A0A0A9EMB3_ARUDO</name>